<dbReference type="GO" id="GO:0005739">
    <property type="term" value="C:mitochondrion"/>
    <property type="evidence" value="ECO:0007669"/>
    <property type="project" value="TreeGrafter"/>
</dbReference>
<protein>
    <submittedName>
        <fullName evidence="1">Uncharacterized protein</fullName>
    </submittedName>
</protein>
<organism evidence="1 2">
    <name type="scientific">Mycena alexandri</name>
    <dbReference type="NCBI Taxonomy" id="1745969"/>
    <lineage>
        <taxon>Eukaryota</taxon>
        <taxon>Fungi</taxon>
        <taxon>Dikarya</taxon>
        <taxon>Basidiomycota</taxon>
        <taxon>Agaricomycotina</taxon>
        <taxon>Agaricomycetes</taxon>
        <taxon>Agaricomycetidae</taxon>
        <taxon>Agaricales</taxon>
        <taxon>Marasmiineae</taxon>
        <taxon>Mycenaceae</taxon>
        <taxon>Mycena</taxon>
    </lineage>
</organism>
<keyword evidence="2" id="KW-1185">Reference proteome</keyword>
<dbReference type="PANTHER" id="PTHR21024:SF0">
    <property type="entry name" value="ELECTRON TRANSFER FLAVOPROTEIN REGULATORY FACTOR 1"/>
    <property type="match status" value="1"/>
</dbReference>
<dbReference type="GO" id="GO:0090324">
    <property type="term" value="P:negative regulation of oxidative phosphorylation"/>
    <property type="evidence" value="ECO:0007669"/>
    <property type="project" value="InterPro"/>
</dbReference>
<evidence type="ECO:0000313" key="1">
    <source>
        <dbReference type="EMBL" id="KAJ7022593.1"/>
    </source>
</evidence>
<dbReference type="PANTHER" id="PTHR21024">
    <property type="entry name" value="GROWTH HORMONE-INDUCIBLE SOLUBLE PROTEIN-RELATED"/>
    <property type="match status" value="1"/>
</dbReference>
<gene>
    <name evidence="1" type="ORF">C8F04DRAFT_1137464</name>
</gene>
<dbReference type="AlphaFoldDB" id="A0AAD6S8Z2"/>
<dbReference type="Proteomes" id="UP001218188">
    <property type="component" value="Unassembled WGS sequence"/>
</dbReference>
<dbReference type="InterPro" id="IPR052000">
    <property type="entry name" value="ETFRF1"/>
</dbReference>
<comment type="caution">
    <text evidence="1">The sequence shown here is derived from an EMBL/GenBank/DDBJ whole genome shotgun (WGS) entry which is preliminary data.</text>
</comment>
<accession>A0AAD6S8Z2</accession>
<dbReference type="EMBL" id="JARJCM010000206">
    <property type="protein sequence ID" value="KAJ7022593.1"/>
    <property type="molecule type" value="Genomic_DNA"/>
</dbReference>
<name>A0AAD6S8Z2_9AGAR</name>
<proteinExistence type="predicted"/>
<evidence type="ECO:0000313" key="2">
    <source>
        <dbReference type="Proteomes" id="UP001218188"/>
    </source>
</evidence>
<reference evidence="1" key="1">
    <citation type="submission" date="2023-03" db="EMBL/GenBank/DDBJ databases">
        <title>Massive genome expansion in bonnet fungi (Mycena s.s.) driven by repeated elements and novel gene families across ecological guilds.</title>
        <authorList>
            <consortium name="Lawrence Berkeley National Laboratory"/>
            <person name="Harder C.B."/>
            <person name="Miyauchi S."/>
            <person name="Viragh M."/>
            <person name="Kuo A."/>
            <person name="Thoen E."/>
            <person name="Andreopoulos B."/>
            <person name="Lu D."/>
            <person name="Skrede I."/>
            <person name="Drula E."/>
            <person name="Henrissat B."/>
            <person name="Morin E."/>
            <person name="Kohler A."/>
            <person name="Barry K."/>
            <person name="LaButti K."/>
            <person name="Morin E."/>
            <person name="Salamov A."/>
            <person name="Lipzen A."/>
            <person name="Mereny Z."/>
            <person name="Hegedus B."/>
            <person name="Baldrian P."/>
            <person name="Stursova M."/>
            <person name="Weitz H."/>
            <person name="Taylor A."/>
            <person name="Grigoriev I.V."/>
            <person name="Nagy L.G."/>
            <person name="Martin F."/>
            <person name="Kauserud H."/>
        </authorList>
    </citation>
    <scope>NUCLEOTIDE SEQUENCE</scope>
    <source>
        <strain evidence="1">CBHHK200</strain>
    </source>
</reference>
<dbReference type="GO" id="GO:0022904">
    <property type="term" value="P:respiratory electron transport chain"/>
    <property type="evidence" value="ECO:0007669"/>
    <property type="project" value="TreeGrafter"/>
</dbReference>
<sequence>MHHAVTHAPTSMNIHRSRSREVFKELYRLGRDVHDPKYDFHGKLRAFFRKNRTLTEPQDIERAFQQLEYIKQETLALHALRKYRHLRRVYPPTI</sequence>